<dbReference type="CDD" id="cd12148">
    <property type="entry name" value="fungal_TF_MHR"/>
    <property type="match status" value="1"/>
</dbReference>
<evidence type="ECO:0000256" key="1">
    <source>
        <dbReference type="SAM" id="MobiDB-lite"/>
    </source>
</evidence>
<protein>
    <recommendedName>
        <fullName evidence="4">Transcription factor domain-containing protein</fullName>
    </recommendedName>
</protein>
<gene>
    <name evidence="2" type="ORF">PRZ48_005355</name>
</gene>
<evidence type="ECO:0000313" key="3">
    <source>
        <dbReference type="Proteomes" id="UP001305779"/>
    </source>
</evidence>
<reference evidence="2 3" key="1">
    <citation type="journal article" date="2023" name="G3 (Bethesda)">
        <title>A chromosome-level genome assembly of Zasmidium syzygii isolated from banana leaves.</title>
        <authorList>
            <person name="van Westerhoven A.C."/>
            <person name="Mehrabi R."/>
            <person name="Talebi R."/>
            <person name="Steentjes M.B.F."/>
            <person name="Corcolon B."/>
            <person name="Chong P.A."/>
            <person name="Kema G.H.J."/>
            <person name="Seidl M.F."/>
        </authorList>
    </citation>
    <scope>NUCLEOTIDE SEQUENCE [LARGE SCALE GENOMIC DNA]</scope>
    <source>
        <strain evidence="2 3">P124</strain>
    </source>
</reference>
<dbReference type="EMBL" id="JAXOVC010000003">
    <property type="protein sequence ID" value="KAK4504439.1"/>
    <property type="molecule type" value="Genomic_DNA"/>
</dbReference>
<dbReference type="Proteomes" id="UP001305779">
    <property type="component" value="Unassembled WGS sequence"/>
</dbReference>
<sequence>MLDTDLDVRGNVGVRGVKVSVPMTSKSASLAPSPSSAAASAGSTQVPWIPQHHASSSMQEDLDSNIAGGAGPPTAGLSSDHRSFTLDLNEFDDLAYNMPSWLPPYDDFVDHMASGSSSLTPSSTIAADAMITDGYGHDPLNDQQFDLFDFLPSTQAAPLSFPNESAGNLGLAGDHPSLDTSRLQQQTKLYGVFLDQVDTVVKILHVPSLTLFMKHNEPYLAYPRGHPAPAALRSAVLYSAACTMSEDRVHALFDTSKSEFVNKMREECEETLHRAGILHQQDVTCLQALVLYLVSLSPGAPVLFFIESLT</sequence>
<accession>A0ABR0ES44</accession>
<keyword evidence="3" id="KW-1185">Reference proteome</keyword>
<proteinExistence type="predicted"/>
<organism evidence="2 3">
    <name type="scientific">Zasmidium cellare</name>
    <name type="common">Wine cellar mold</name>
    <name type="synonym">Racodium cellare</name>
    <dbReference type="NCBI Taxonomy" id="395010"/>
    <lineage>
        <taxon>Eukaryota</taxon>
        <taxon>Fungi</taxon>
        <taxon>Dikarya</taxon>
        <taxon>Ascomycota</taxon>
        <taxon>Pezizomycotina</taxon>
        <taxon>Dothideomycetes</taxon>
        <taxon>Dothideomycetidae</taxon>
        <taxon>Mycosphaerellales</taxon>
        <taxon>Mycosphaerellaceae</taxon>
        <taxon>Zasmidium</taxon>
    </lineage>
</organism>
<feature type="region of interest" description="Disordered" evidence="1">
    <location>
        <begin position="24"/>
        <end position="78"/>
    </location>
</feature>
<feature type="compositionally biased region" description="Low complexity" evidence="1">
    <location>
        <begin position="24"/>
        <end position="43"/>
    </location>
</feature>
<name>A0ABR0ES44_ZASCE</name>
<evidence type="ECO:0000313" key="2">
    <source>
        <dbReference type="EMBL" id="KAK4504439.1"/>
    </source>
</evidence>
<comment type="caution">
    <text evidence="2">The sequence shown here is derived from an EMBL/GenBank/DDBJ whole genome shotgun (WGS) entry which is preliminary data.</text>
</comment>
<evidence type="ECO:0008006" key="4">
    <source>
        <dbReference type="Google" id="ProtNLM"/>
    </source>
</evidence>